<evidence type="ECO:0000313" key="2">
    <source>
        <dbReference type="EMBL" id="ASG21814.1"/>
    </source>
</evidence>
<dbReference type="InterPro" id="IPR000182">
    <property type="entry name" value="GNAT_dom"/>
</dbReference>
<organism evidence="2 3">
    <name type="scientific">Nitrospirillum viridazoti CBAmc</name>
    <dbReference type="NCBI Taxonomy" id="1441467"/>
    <lineage>
        <taxon>Bacteria</taxon>
        <taxon>Pseudomonadati</taxon>
        <taxon>Pseudomonadota</taxon>
        <taxon>Alphaproteobacteria</taxon>
        <taxon>Rhodospirillales</taxon>
        <taxon>Azospirillaceae</taxon>
        <taxon>Nitrospirillum</taxon>
        <taxon>Nitrospirillum viridazoti</taxon>
    </lineage>
</organism>
<evidence type="ECO:0000313" key="3">
    <source>
        <dbReference type="Proteomes" id="UP000197153"/>
    </source>
</evidence>
<accession>A0A248JUB2</accession>
<dbReference type="EMBL" id="CP022110">
    <property type="protein sequence ID" value="ASG21814.1"/>
    <property type="molecule type" value="Genomic_DNA"/>
</dbReference>
<dbReference type="Pfam" id="PF00583">
    <property type="entry name" value="Acetyltransf_1"/>
    <property type="match status" value="1"/>
</dbReference>
<name>A0A248JUB2_9PROT</name>
<dbReference type="Gene3D" id="3.40.630.30">
    <property type="match status" value="1"/>
</dbReference>
<feature type="domain" description="N-acetyltransferase" evidence="1">
    <location>
        <begin position="1"/>
        <end position="129"/>
    </location>
</feature>
<sequence>MTEWRGAFENAEVNALHAQCFGHRVFVDDWWSRVNHFSLGWVCTRRSGKLVGFVNVAWDGGVHAFVLDTMVPPAFQRQGIAKALIVEAVDRAKQTGCEWLHVDFEPQLRRFYFDACGFSPTDAGLIALK</sequence>
<dbReference type="CDD" id="cd04301">
    <property type="entry name" value="NAT_SF"/>
    <property type="match status" value="1"/>
</dbReference>
<dbReference type="PROSITE" id="PS51186">
    <property type="entry name" value="GNAT"/>
    <property type="match status" value="1"/>
</dbReference>
<dbReference type="GO" id="GO:0016747">
    <property type="term" value="F:acyltransferase activity, transferring groups other than amino-acyl groups"/>
    <property type="evidence" value="ECO:0007669"/>
    <property type="project" value="InterPro"/>
</dbReference>
<keyword evidence="2" id="KW-0808">Transferase</keyword>
<keyword evidence="3" id="KW-1185">Reference proteome</keyword>
<dbReference type="RefSeq" id="WP_088872476.1">
    <property type="nucleotide sequence ID" value="NZ_CP022110.1"/>
</dbReference>
<dbReference type="SUPFAM" id="SSF55729">
    <property type="entry name" value="Acyl-CoA N-acyltransferases (Nat)"/>
    <property type="match status" value="1"/>
</dbReference>
<protein>
    <submittedName>
        <fullName evidence="2">GNAT family N-acetyltransferase</fullName>
    </submittedName>
</protein>
<dbReference type="KEGG" id="nao:Y958_04645"/>
<dbReference type="Proteomes" id="UP000197153">
    <property type="component" value="Chromosome 1"/>
</dbReference>
<dbReference type="InterPro" id="IPR016181">
    <property type="entry name" value="Acyl_CoA_acyltransferase"/>
</dbReference>
<proteinExistence type="predicted"/>
<reference evidence="2 3" key="1">
    <citation type="submission" date="2017-06" db="EMBL/GenBank/DDBJ databases">
        <title>Complete genome sequence of Nitrospirillum amazonense strain CBAmC, an endophytic nitrogen-fixing and plant growth-promoting bacterium, isolated from sugarcane.</title>
        <authorList>
            <person name="Schwab S."/>
            <person name="dos Santos Teixeira K.R."/>
            <person name="Simoes Araujo J.L."/>
            <person name="Soares Vidal M."/>
            <person name="Borges de Freitas H.R."/>
            <person name="Rivello Crivelaro A.L."/>
            <person name="Bueno de Camargo Nunes A."/>
            <person name="dos Santos C.M."/>
            <person name="Palmeira da Silva Rosa D."/>
            <person name="da Silva Padilha D."/>
            <person name="da Silva E."/>
            <person name="Araujo Terra L."/>
            <person name="Soares Mendes V."/>
            <person name="Farinelli L."/>
            <person name="Magalhaes Cruz L."/>
            <person name="Baldani J.I."/>
        </authorList>
    </citation>
    <scope>NUCLEOTIDE SEQUENCE [LARGE SCALE GENOMIC DNA]</scope>
    <source>
        <strain evidence="2 3">CBAmC</strain>
    </source>
</reference>
<evidence type="ECO:0000259" key="1">
    <source>
        <dbReference type="PROSITE" id="PS51186"/>
    </source>
</evidence>
<gene>
    <name evidence="2" type="ORF">Y958_04645</name>
</gene>
<dbReference type="AlphaFoldDB" id="A0A248JUB2"/>